<dbReference type="GO" id="GO:0046872">
    <property type="term" value="F:metal ion binding"/>
    <property type="evidence" value="ECO:0007669"/>
    <property type="project" value="UniProtKB-KW"/>
</dbReference>
<dbReference type="SFLD" id="SFLDS00029">
    <property type="entry name" value="Radical_SAM"/>
    <property type="match status" value="1"/>
</dbReference>
<keyword evidence="4" id="KW-0408">Iron</keyword>
<evidence type="ECO:0000256" key="1">
    <source>
        <dbReference type="ARBA" id="ARBA00001966"/>
    </source>
</evidence>
<gene>
    <name evidence="7" type="ORF">BECKFW1821C_GA0114237_11216</name>
</gene>
<name>A0A450U2M1_9GAMM</name>
<comment type="cofactor">
    <cofactor evidence="1">
        <name>[4Fe-4S] cluster</name>
        <dbReference type="ChEBI" id="CHEBI:49883"/>
    </cofactor>
</comment>
<feature type="domain" description="Elp3/MiaA/NifB-like radical SAM core" evidence="6">
    <location>
        <begin position="265"/>
        <end position="477"/>
    </location>
</feature>
<dbReference type="SUPFAM" id="SSF102114">
    <property type="entry name" value="Radical SAM enzymes"/>
    <property type="match status" value="1"/>
</dbReference>
<dbReference type="InterPro" id="IPR007197">
    <property type="entry name" value="rSAM"/>
</dbReference>
<evidence type="ECO:0000313" key="7">
    <source>
        <dbReference type="EMBL" id="VFJ77334.1"/>
    </source>
</evidence>
<accession>A0A450U2M1</accession>
<dbReference type="SFLD" id="SFLDG01082">
    <property type="entry name" value="B12-binding_domain_containing"/>
    <property type="match status" value="1"/>
</dbReference>
<proteinExistence type="predicted"/>
<reference evidence="7" key="1">
    <citation type="submission" date="2019-02" db="EMBL/GenBank/DDBJ databases">
        <authorList>
            <person name="Gruber-Vodicka R. H."/>
            <person name="Seah K. B. B."/>
        </authorList>
    </citation>
    <scope>NUCLEOTIDE SEQUENCE</scope>
    <source>
        <strain evidence="7">BECK_BZ131</strain>
    </source>
</reference>
<dbReference type="SMART" id="SM00729">
    <property type="entry name" value="Elp3"/>
    <property type="match status" value="1"/>
</dbReference>
<keyword evidence="3" id="KW-0479">Metal-binding</keyword>
<dbReference type="EMBL" id="CAADFE010000121">
    <property type="protein sequence ID" value="VFJ77334.1"/>
    <property type="molecule type" value="Genomic_DNA"/>
</dbReference>
<dbReference type="InterPro" id="IPR006638">
    <property type="entry name" value="Elp3/MiaA/NifB-like_rSAM"/>
</dbReference>
<evidence type="ECO:0000256" key="2">
    <source>
        <dbReference type="ARBA" id="ARBA00022691"/>
    </source>
</evidence>
<evidence type="ECO:0000256" key="5">
    <source>
        <dbReference type="ARBA" id="ARBA00023014"/>
    </source>
</evidence>
<dbReference type="GO" id="GO:0051536">
    <property type="term" value="F:iron-sulfur cluster binding"/>
    <property type="evidence" value="ECO:0007669"/>
    <property type="project" value="UniProtKB-KW"/>
</dbReference>
<keyword evidence="5" id="KW-0411">Iron-sulfur</keyword>
<organism evidence="7">
    <name type="scientific">Candidatus Kentrum sp. FW</name>
    <dbReference type="NCBI Taxonomy" id="2126338"/>
    <lineage>
        <taxon>Bacteria</taxon>
        <taxon>Pseudomonadati</taxon>
        <taxon>Pseudomonadota</taxon>
        <taxon>Gammaproteobacteria</taxon>
        <taxon>Candidatus Kentrum</taxon>
    </lineage>
</organism>
<sequence>MSQIYLLFPPSWTLTTGSAHLALPLLKGFLESKGVPTRTHDLNLEFANRLVARLPVATLQSACSEGSLEGMNKPYFQAEDEINRVTIGFDGEWNAQLGFSFSRFSHHSSRQVFESLDAESPFHQYFDERVIPELERENSRIVGICLASLYQLIPTFQLCKRLRQTGYEGFIVLGGNTVSRLLREMSIPPVFDLIDGLIPFQGEMPMHELYRVLREGGDFADVPSLIWRDNDGTIRQNTNHSEFILDEAAAPDYSDLPVGKYWGVNYLNVISARGCYWGKCNFCAIPYGWGENGFAGQRSAQRTYEDIVTLMERHSIRRFKFVDETLSPHFMRAFSKLIIDNDLKIEWEGYTRLERDWCDASFVDLVSKAGFRKGWFGLECLPSDKRVHLNKNDAADPLRLLELCSAANIKVHFFCLFGYPGTGKDEAENTVEFLLRNRDLIDTVDIFPWTYAKHTKVTGVERIERPGEDWALEYAHASLRADTLNSEEIAELASYWEEVVWAKAPRLLHPSYRMISPWSIE</sequence>
<dbReference type="PANTHER" id="PTHR43409">
    <property type="entry name" value="ANAEROBIC MAGNESIUM-PROTOPORPHYRIN IX MONOMETHYL ESTER CYCLASE-RELATED"/>
    <property type="match status" value="1"/>
</dbReference>
<keyword evidence="2" id="KW-0949">S-adenosyl-L-methionine</keyword>
<dbReference type="GO" id="GO:0003824">
    <property type="term" value="F:catalytic activity"/>
    <property type="evidence" value="ECO:0007669"/>
    <property type="project" value="InterPro"/>
</dbReference>
<dbReference type="AlphaFoldDB" id="A0A450U2M1"/>
<protein>
    <submittedName>
        <fullName evidence="7">Radical SAM superfamily enzyme YgiQ, UPF0313 family</fullName>
    </submittedName>
</protein>
<dbReference type="InterPro" id="IPR051198">
    <property type="entry name" value="BchE-like"/>
</dbReference>
<evidence type="ECO:0000256" key="3">
    <source>
        <dbReference type="ARBA" id="ARBA00022723"/>
    </source>
</evidence>
<evidence type="ECO:0000256" key="4">
    <source>
        <dbReference type="ARBA" id="ARBA00023004"/>
    </source>
</evidence>
<dbReference type="InterPro" id="IPR058240">
    <property type="entry name" value="rSAM_sf"/>
</dbReference>
<evidence type="ECO:0000259" key="6">
    <source>
        <dbReference type="SMART" id="SM00729"/>
    </source>
</evidence>